<dbReference type="InterPro" id="IPR016024">
    <property type="entry name" value="ARM-type_fold"/>
</dbReference>
<dbReference type="InterPro" id="IPR000225">
    <property type="entry name" value="Armadillo"/>
</dbReference>
<dbReference type="InterPro" id="IPR011989">
    <property type="entry name" value="ARM-like"/>
</dbReference>
<comment type="caution">
    <text evidence="3">The sequence shown here is derived from an EMBL/GenBank/DDBJ whole genome shotgun (WGS) entry which is preliminary data.</text>
</comment>
<dbReference type="Proteomes" id="UP000266721">
    <property type="component" value="Unassembled WGS sequence"/>
</dbReference>
<dbReference type="GO" id="GO:0009653">
    <property type="term" value="P:anatomical structure morphogenesis"/>
    <property type="evidence" value="ECO:0007669"/>
    <property type="project" value="TreeGrafter"/>
</dbReference>
<organism evidence="3 4">
    <name type="scientific">Mytilus galloprovincialis</name>
    <name type="common">Mediterranean mussel</name>
    <dbReference type="NCBI Taxonomy" id="29158"/>
    <lineage>
        <taxon>Eukaryota</taxon>
        <taxon>Metazoa</taxon>
        <taxon>Spiralia</taxon>
        <taxon>Lophotrochozoa</taxon>
        <taxon>Mollusca</taxon>
        <taxon>Bivalvia</taxon>
        <taxon>Autobranchia</taxon>
        <taxon>Pteriomorphia</taxon>
        <taxon>Mytilida</taxon>
        <taxon>Mytiloidea</taxon>
        <taxon>Mytilidae</taxon>
        <taxon>Mytilinae</taxon>
        <taxon>Mytilus</taxon>
    </lineage>
</organism>
<evidence type="ECO:0000256" key="1">
    <source>
        <dbReference type="PROSITE-ProRule" id="PRU00259"/>
    </source>
</evidence>
<sequence length="167" mass="18678">MDQKARKTIQKLILKLDNSSEKETFNCLVEIRKKVLKTKEGISYLLKNGGIPKILQILQKSDTDSKSVDVILSTLGNLCMDNDARNMVRRSSGIEIIAHVFAESKTESIQNRCSRTLANLALTKENIVTILKADVAETLGKLLESTKTKENILTYSRTVSRIPLSNK</sequence>
<dbReference type="AlphaFoldDB" id="A0A3L5TQ63"/>
<dbReference type="SMR" id="A0A3L5TQ63"/>
<evidence type="ECO:0000313" key="4">
    <source>
        <dbReference type="Proteomes" id="UP000266721"/>
    </source>
</evidence>
<dbReference type="Gene3D" id="1.25.10.10">
    <property type="entry name" value="Leucine-rich Repeat Variant"/>
    <property type="match status" value="1"/>
</dbReference>
<gene>
    <name evidence="3" type="ORF">AM593_10532</name>
</gene>
<feature type="non-terminal residue" evidence="3">
    <location>
        <position position="1"/>
    </location>
</feature>
<dbReference type="SMART" id="SM00185">
    <property type="entry name" value="ARM"/>
    <property type="match status" value="2"/>
</dbReference>
<feature type="domain" description="ARMC5-like ARM-repeats" evidence="2">
    <location>
        <begin position="66"/>
        <end position="160"/>
    </location>
</feature>
<keyword evidence="4" id="KW-1185">Reference proteome</keyword>
<dbReference type="PANTHER" id="PTHR23312:SF8">
    <property type="entry name" value="ARMADILLO REPEAT-CONTAINING PROTEIN 5"/>
    <property type="match status" value="1"/>
</dbReference>
<protein>
    <recommendedName>
        <fullName evidence="2">ARMC5-like ARM-repeats domain-containing protein</fullName>
    </recommendedName>
</protein>
<reference evidence="3 4" key="1">
    <citation type="journal article" date="2016" name="PLoS ONE">
        <title>A First Insight into the Genome of the Filter-Feeder Mussel Mytilus galloprovincialis.</title>
        <authorList>
            <person name="Murgarella M."/>
            <person name="Puiu D."/>
            <person name="Novoa B."/>
            <person name="Figueras A."/>
            <person name="Posada D."/>
            <person name="Canchaya C."/>
        </authorList>
    </citation>
    <scope>NUCLEOTIDE SEQUENCE [LARGE SCALE GENOMIC DNA]</scope>
    <source>
        <tissue evidence="3">Muscle</tissue>
    </source>
</reference>
<evidence type="ECO:0000313" key="3">
    <source>
        <dbReference type="EMBL" id="OPL21332.1"/>
    </source>
</evidence>
<dbReference type="GO" id="GO:0005829">
    <property type="term" value="C:cytosol"/>
    <property type="evidence" value="ECO:0007669"/>
    <property type="project" value="TreeGrafter"/>
</dbReference>
<proteinExistence type="predicted"/>
<dbReference type="PANTHER" id="PTHR23312">
    <property type="entry name" value="ARMC5 ARMADILLO REPEAT-CONTAINING -RELATED"/>
    <property type="match status" value="1"/>
</dbReference>
<dbReference type="SUPFAM" id="SSF48371">
    <property type="entry name" value="ARM repeat"/>
    <property type="match status" value="1"/>
</dbReference>
<accession>A0A3L5TQ63</accession>
<feature type="repeat" description="ARM" evidence="1">
    <location>
        <begin position="49"/>
        <end position="93"/>
    </location>
</feature>
<dbReference type="PROSITE" id="PS50176">
    <property type="entry name" value="ARM_REPEAT"/>
    <property type="match status" value="1"/>
</dbReference>
<dbReference type="Pfam" id="PF24768">
    <property type="entry name" value="ARM_ARMC5"/>
    <property type="match status" value="1"/>
</dbReference>
<evidence type="ECO:0000259" key="2">
    <source>
        <dbReference type="Pfam" id="PF24768"/>
    </source>
</evidence>
<dbReference type="EMBL" id="KV592604">
    <property type="protein sequence ID" value="OPL21332.1"/>
    <property type="molecule type" value="Genomic_DNA"/>
</dbReference>
<dbReference type="InterPro" id="IPR055445">
    <property type="entry name" value="ARM_ARMC5"/>
</dbReference>
<name>A0A3L5TQ63_MYTGA</name>